<evidence type="ECO:0000259" key="7">
    <source>
        <dbReference type="Pfam" id="PF08240"/>
    </source>
</evidence>
<evidence type="ECO:0000259" key="6">
    <source>
        <dbReference type="Pfam" id="PF00107"/>
    </source>
</evidence>
<protein>
    <submittedName>
        <fullName evidence="8">NADP-dependent alcohol dehydrogenase</fullName>
    </submittedName>
</protein>
<dbReference type="Pfam" id="PF00107">
    <property type="entry name" value="ADH_zinc_N"/>
    <property type="match status" value="1"/>
</dbReference>
<evidence type="ECO:0000256" key="5">
    <source>
        <dbReference type="RuleBase" id="RU361277"/>
    </source>
</evidence>
<evidence type="ECO:0000256" key="4">
    <source>
        <dbReference type="ARBA" id="ARBA00023002"/>
    </source>
</evidence>
<sequence length="338" mass="36977">MATYESVQFRGSPSGEIIQKTITYRDTDLAPDEVVVKVILSGLCFTDIHMMTNDMVLGHEGVGIVQAIGPACKIVKVGDRVGWGCPNSSCGSCEICLLGEDSYCPNAEWYGRSNSDTGSLSTIAKRKEQWLFKIPDEISSEDAAPLMCGGASVWAPIVSNCKCFDRVGIIGIGGLGHLAIQFLRKMGCAVIVFSRDASKESEAFSLGATEFHCVKDVKNYADLKLSKPIDKMLISTSVKIPFEEFYPVMNVKSAVIPLTVALGDLVAPYTQTVWTGMSITGSSLSPRYEQQKMLEFTARNDIHVMSEKFPMTVEGVNAAFDKLKSGKMRYRGILCWEN</sequence>
<dbReference type="InterPro" id="IPR002328">
    <property type="entry name" value="ADH_Zn_CS"/>
</dbReference>
<comment type="cofactor">
    <cofactor evidence="1 5">
        <name>Zn(2+)</name>
        <dbReference type="ChEBI" id="CHEBI:29105"/>
    </cofactor>
</comment>
<feature type="domain" description="Alcohol dehydrogenase-like N-terminal" evidence="7">
    <location>
        <begin position="31"/>
        <end position="136"/>
    </location>
</feature>
<dbReference type="InterPro" id="IPR013149">
    <property type="entry name" value="ADH-like_C"/>
</dbReference>
<dbReference type="Gene3D" id="3.90.180.10">
    <property type="entry name" value="Medium-chain alcohol dehydrogenases, catalytic domain"/>
    <property type="match status" value="1"/>
</dbReference>
<evidence type="ECO:0000256" key="1">
    <source>
        <dbReference type="ARBA" id="ARBA00001947"/>
    </source>
</evidence>
<dbReference type="OrthoDB" id="1879366at2759"/>
<dbReference type="GO" id="GO:0008270">
    <property type="term" value="F:zinc ion binding"/>
    <property type="evidence" value="ECO:0007669"/>
    <property type="project" value="InterPro"/>
</dbReference>
<keyword evidence="2 5" id="KW-0479">Metal-binding</keyword>
<evidence type="ECO:0000256" key="2">
    <source>
        <dbReference type="ARBA" id="ARBA00022723"/>
    </source>
</evidence>
<dbReference type="Gene3D" id="3.40.50.720">
    <property type="entry name" value="NAD(P)-binding Rossmann-like Domain"/>
    <property type="match status" value="1"/>
</dbReference>
<evidence type="ECO:0000256" key="3">
    <source>
        <dbReference type="ARBA" id="ARBA00022833"/>
    </source>
</evidence>
<feature type="domain" description="Alcohol dehydrogenase-like C-terminal" evidence="6">
    <location>
        <begin position="174"/>
        <end position="298"/>
    </location>
</feature>
<dbReference type="InterPro" id="IPR011032">
    <property type="entry name" value="GroES-like_sf"/>
</dbReference>
<keyword evidence="3 5" id="KW-0862">Zinc</keyword>
<dbReference type="Proteomes" id="UP000297245">
    <property type="component" value="Unassembled WGS sequence"/>
</dbReference>
<accession>A0A4S8LAG3</accession>
<dbReference type="InterPro" id="IPR036291">
    <property type="entry name" value="NAD(P)-bd_dom_sf"/>
</dbReference>
<dbReference type="InterPro" id="IPR029752">
    <property type="entry name" value="D-isomer_DH_CS1"/>
</dbReference>
<reference evidence="8 9" key="1">
    <citation type="journal article" date="2019" name="Nat. Ecol. Evol.">
        <title>Megaphylogeny resolves global patterns of mushroom evolution.</title>
        <authorList>
            <person name="Varga T."/>
            <person name="Krizsan K."/>
            <person name="Foldi C."/>
            <person name="Dima B."/>
            <person name="Sanchez-Garcia M."/>
            <person name="Sanchez-Ramirez S."/>
            <person name="Szollosi G.J."/>
            <person name="Szarkandi J.G."/>
            <person name="Papp V."/>
            <person name="Albert L."/>
            <person name="Andreopoulos W."/>
            <person name="Angelini C."/>
            <person name="Antonin V."/>
            <person name="Barry K.W."/>
            <person name="Bougher N.L."/>
            <person name="Buchanan P."/>
            <person name="Buyck B."/>
            <person name="Bense V."/>
            <person name="Catcheside P."/>
            <person name="Chovatia M."/>
            <person name="Cooper J."/>
            <person name="Damon W."/>
            <person name="Desjardin D."/>
            <person name="Finy P."/>
            <person name="Geml J."/>
            <person name="Haridas S."/>
            <person name="Hughes K."/>
            <person name="Justo A."/>
            <person name="Karasinski D."/>
            <person name="Kautmanova I."/>
            <person name="Kiss B."/>
            <person name="Kocsube S."/>
            <person name="Kotiranta H."/>
            <person name="LaButti K.M."/>
            <person name="Lechner B.E."/>
            <person name="Liimatainen K."/>
            <person name="Lipzen A."/>
            <person name="Lukacs Z."/>
            <person name="Mihaltcheva S."/>
            <person name="Morgado L.N."/>
            <person name="Niskanen T."/>
            <person name="Noordeloos M.E."/>
            <person name="Ohm R.A."/>
            <person name="Ortiz-Santana B."/>
            <person name="Ovrebo C."/>
            <person name="Racz N."/>
            <person name="Riley R."/>
            <person name="Savchenko A."/>
            <person name="Shiryaev A."/>
            <person name="Soop K."/>
            <person name="Spirin V."/>
            <person name="Szebenyi C."/>
            <person name="Tomsovsky M."/>
            <person name="Tulloss R.E."/>
            <person name="Uehling J."/>
            <person name="Grigoriev I.V."/>
            <person name="Vagvolgyi C."/>
            <person name="Papp T."/>
            <person name="Martin F.M."/>
            <person name="Miettinen O."/>
            <person name="Hibbett D.S."/>
            <person name="Nagy L.G."/>
        </authorList>
    </citation>
    <scope>NUCLEOTIDE SEQUENCE [LARGE SCALE GENOMIC DNA]</scope>
    <source>
        <strain evidence="8 9">CBS 962.96</strain>
    </source>
</reference>
<dbReference type="EMBL" id="ML179530">
    <property type="protein sequence ID" value="THU85784.1"/>
    <property type="molecule type" value="Genomic_DNA"/>
</dbReference>
<dbReference type="PROSITE" id="PS00065">
    <property type="entry name" value="D_2_HYDROXYACID_DH_1"/>
    <property type="match status" value="1"/>
</dbReference>
<keyword evidence="9" id="KW-1185">Reference proteome</keyword>
<dbReference type="Pfam" id="PF08240">
    <property type="entry name" value="ADH_N"/>
    <property type="match status" value="1"/>
</dbReference>
<dbReference type="InterPro" id="IPR013154">
    <property type="entry name" value="ADH-like_N"/>
</dbReference>
<gene>
    <name evidence="8" type="ORF">K435DRAFT_783167</name>
</gene>
<name>A0A4S8LAG3_DENBC</name>
<proteinExistence type="inferred from homology"/>
<dbReference type="SUPFAM" id="SSF51735">
    <property type="entry name" value="NAD(P)-binding Rossmann-fold domains"/>
    <property type="match status" value="1"/>
</dbReference>
<dbReference type="PROSITE" id="PS00059">
    <property type="entry name" value="ADH_ZINC"/>
    <property type="match status" value="1"/>
</dbReference>
<comment type="similarity">
    <text evidence="5">Belongs to the zinc-containing alcohol dehydrogenase family.</text>
</comment>
<dbReference type="SUPFAM" id="SSF50129">
    <property type="entry name" value="GroES-like"/>
    <property type="match status" value="1"/>
</dbReference>
<dbReference type="PANTHER" id="PTHR42683">
    <property type="entry name" value="ALDEHYDE REDUCTASE"/>
    <property type="match status" value="1"/>
</dbReference>
<organism evidence="8 9">
    <name type="scientific">Dendrothele bispora (strain CBS 962.96)</name>
    <dbReference type="NCBI Taxonomy" id="1314807"/>
    <lineage>
        <taxon>Eukaryota</taxon>
        <taxon>Fungi</taxon>
        <taxon>Dikarya</taxon>
        <taxon>Basidiomycota</taxon>
        <taxon>Agaricomycotina</taxon>
        <taxon>Agaricomycetes</taxon>
        <taxon>Agaricomycetidae</taxon>
        <taxon>Agaricales</taxon>
        <taxon>Agaricales incertae sedis</taxon>
        <taxon>Dendrothele</taxon>
    </lineage>
</organism>
<dbReference type="AlphaFoldDB" id="A0A4S8LAG3"/>
<evidence type="ECO:0000313" key="9">
    <source>
        <dbReference type="Proteomes" id="UP000297245"/>
    </source>
</evidence>
<dbReference type="InterPro" id="IPR047109">
    <property type="entry name" value="CAD-like"/>
</dbReference>
<keyword evidence="4" id="KW-0560">Oxidoreductase</keyword>
<dbReference type="FunFam" id="3.40.50.720:FF:000022">
    <property type="entry name" value="Cinnamyl alcohol dehydrogenase"/>
    <property type="match status" value="1"/>
</dbReference>
<dbReference type="GO" id="GO:0016616">
    <property type="term" value="F:oxidoreductase activity, acting on the CH-OH group of donors, NAD or NADP as acceptor"/>
    <property type="evidence" value="ECO:0007669"/>
    <property type="project" value="InterPro"/>
</dbReference>
<evidence type="ECO:0000313" key="8">
    <source>
        <dbReference type="EMBL" id="THU85784.1"/>
    </source>
</evidence>